<evidence type="ECO:0000256" key="5">
    <source>
        <dbReference type="ARBA" id="ARBA00022786"/>
    </source>
</evidence>
<protein>
    <recommendedName>
        <fullName evidence="3">RING-type E3 ubiquitin transferase</fullName>
        <ecNumber evidence="3">2.3.2.27</ecNumber>
    </recommendedName>
</protein>
<dbReference type="Proteomes" id="UP001235939">
    <property type="component" value="Chromosome 07"/>
</dbReference>
<sequence>MAPLPALQSLVENYQWVSSDITHFAIYEEYVDRYTLVWRWPCLLQWLETRPNHSVCPVCKAAISKSKVIPLYGRGGSQEDPRITLMNKQLWTNSSIVRKRGKTSLKILSSTDPVDRPQQGSHSRDTKELSVLMLESAAKASMLGTTSNYRQSQTFTKVCLDHGAMINEICTPTPHSMNHGIGVIFTQEDKKQQQHWGHHVLAICIWGVGGVEVDPRPCSCWMI</sequence>
<evidence type="ECO:0000313" key="7">
    <source>
        <dbReference type="EMBL" id="UYV70502.1"/>
    </source>
</evidence>
<dbReference type="PANTHER" id="PTHR12313">
    <property type="entry name" value="E3 UBIQUITIN-PROTEIN LIGASE RNF5-RELATED"/>
    <property type="match status" value="1"/>
</dbReference>
<keyword evidence="4" id="KW-0808">Transferase</keyword>
<accession>A0ABY6KRN0</accession>
<dbReference type="EMBL" id="CP092869">
    <property type="protein sequence ID" value="UYV70502.1"/>
    <property type="molecule type" value="Genomic_DNA"/>
</dbReference>
<gene>
    <name evidence="7" type="ORF">LAZ67_7003350</name>
</gene>
<evidence type="ECO:0000256" key="3">
    <source>
        <dbReference type="ARBA" id="ARBA00012483"/>
    </source>
</evidence>
<evidence type="ECO:0000256" key="1">
    <source>
        <dbReference type="ARBA" id="ARBA00000900"/>
    </source>
</evidence>
<keyword evidence="8" id="KW-1185">Reference proteome</keyword>
<evidence type="ECO:0000313" key="8">
    <source>
        <dbReference type="Proteomes" id="UP001235939"/>
    </source>
</evidence>
<dbReference type="EC" id="2.3.2.27" evidence="3"/>
<comment type="catalytic activity">
    <reaction evidence="1">
        <text>S-ubiquitinyl-[E2 ubiquitin-conjugating enzyme]-L-cysteine + [acceptor protein]-L-lysine = [E2 ubiquitin-conjugating enzyme]-L-cysteine + N(6)-ubiquitinyl-[acceptor protein]-L-lysine.</text>
        <dbReference type="EC" id="2.3.2.27"/>
    </reaction>
</comment>
<dbReference type="InterPro" id="IPR045103">
    <property type="entry name" value="RNF5/RNF185-like"/>
</dbReference>
<feature type="region of interest" description="Disordered" evidence="6">
    <location>
        <begin position="107"/>
        <end position="126"/>
    </location>
</feature>
<proteinExistence type="predicted"/>
<keyword evidence="5" id="KW-0833">Ubl conjugation pathway</keyword>
<comment type="pathway">
    <text evidence="2">Protein modification; protein ubiquitination.</text>
</comment>
<name>A0ABY6KRN0_9ARAC</name>
<evidence type="ECO:0000256" key="6">
    <source>
        <dbReference type="SAM" id="MobiDB-lite"/>
    </source>
</evidence>
<evidence type="ECO:0000256" key="2">
    <source>
        <dbReference type="ARBA" id="ARBA00004906"/>
    </source>
</evidence>
<organism evidence="7 8">
    <name type="scientific">Cordylochernes scorpioides</name>
    <dbReference type="NCBI Taxonomy" id="51811"/>
    <lineage>
        <taxon>Eukaryota</taxon>
        <taxon>Metazoa</taxon>
        <taxon>Ecdysozoa</taxon>
        <taxon>Arthropoda</taxon>
        <taxon>Chelicerata</taxon>
        <taxon>Arachnida</taxon>
        <taxon>Pseudoscorpiones</taxon>
        <taxon>Cheliferoidea</taxon>
        <taxon>Chernetidae</taxon>
        <taxon>Cordylochernes</taxon>
    </lineage>
</organism>
<reference evidence="7 8" key="1">
    <citation type="submission" date="2022-01" db="EMBL/GenBank/DDBJ databases">
        <title>A chromosomal length assembly of Cordylochernes scorpioides.</title>
        <authorList>
            <person name="Zeh D."/>
            <person name="Zeh J."/>
        </authorList>
    </citation>
    <scope>NUCLEOTIDE SEQUENCE [LARGE SCALE GENOMIC DNA]</scope>
    <source>
        <strain evidence="7">IN4F17</strain>
        <tissue evidence="7">Whole Body</tissue>
    </source>
</reference>
<evidence type="ECO:0000256" key="4">
    <source>
        <dbReference type="ARBA" id="ARBA00022679"/>
    </source>
</evidence>